<evidence type="ECO:0000313" key="3">
    <source>
        <dbReference type="Proteomes" id="UP000288547"/>
    </source>
</evidence>
<organism evidence="2 3">
    <name type="scientific">Labedella phragmitis</name>
    <dbReference type="NCBI Taxonomy" id="2498849"/>
    <lineage>
        <taxon>Bacteria</taxon>
        <taxon>Bacillati</taxon>
        <taxon>Actinomycetota</taxon>
        <taxon>Actinomycetes</taxon>
        <taxon>Micrococcales</taxon>
        <taxon>Microbacteriaceae</taxon>
        <taxon>Labedella</taxon>
    </lineage>
</organism>
<sequence length="104" mass="10377">MANSYIATTTDASASGPTPGNSTTYSYDAIGTVTSVSLPTGAVASATYATGTSRAGTGGTKFQPNSSIDAAGNGKKFDYDGNNNVIPEPSALPRLVSALPPTRS</sequence>
<comment type="caution">
    <text evidence="2">The sequence shown here is derived from an EMBL/GenBank/DDBJ whole genome shotgun (WGS) entry which is preliminary data.</text>
</comment>
<reference evidence="2 3" key="1">
    <citation type="submission" date="2018-12" db="EMBL/GenBank/DDBJ databases">
        <authorList>
            <person name="Li F."/>
        </authorList>
    </citation>
    <scope>NUCLEOTIDE SEQUENCE [LARGE SCALE GENOMIC DNA]</scope>
    <source>
        <strain evidence="2 3">11W25H-1</strain>
    </source>
</reference>
<protein>
    <recommendedName>
        <fullName evidence="4">RHS repeat protein</fullName>
    </recommendedName>
</protein>
<dbReference type="OrthoDB" id="166951at2"/>
<keyword evidence="3" id="KW-1185">Reference proteome</keyword>
<evidence type="ECO:0000313" key="2">
    <source>
        <dbReference type="EMBL" id="RWZ52838.1"/>
    </source>
</evidence>
<dbReference type="AlphaFoldDB" id="A0A444PY72"/>
<feature type="region of interest" description="Disordered" evidence="1">
    <location>
        <begin position="1"/>
        <end position="22"/>
    </location>
</feature>
<dbReference type="Gene3D" id="2.180.10.10">
    <property type="entry name" value="RHS repeat-associated core"/>
    <property type="match status" value="1"/>
</dbReference>
<gene>
    <name evidence="2" type="ORF">ELQ90_02530</name>
</gene>
<dbReference type="RefSeq" id="WP_128493681.1">
    <property type="nucleotide sequence ID" value="NZ_RZNB01000001.1"/>
</dbReference>
<dbReference type="EMBL" id="RZNB01000001">
    <property type="protein sequence ID" value="RWZ52838.1"/>
    <property type="molecule type" value="Genomic_DNA"/>
</dbReference>
<name>A0A444PY72_9MICO</name>
<accession>A0A444PY72</accession>
<proteinExistence type="predicted"/>
<evidence type="ECO:0000256" key="1">
    <source>
        <dbReference type="SAM" id="MobiDB-lite"/>
    </source>
</evidence>
<evidence type="ECO:0008006" key="4">
    <source>
        <dbReference type="Google" id="ProtNLM"/>
    </source>
</evidence>
<dbReference type="Proteomes" id="UP000288547">
    <property type="component" value="Unassembled WGS sequence"/>
</dbReference>